<dbReference type="Gene3D" id="3.40.50.150">
    <property type="entry name" value="Vaccinia Virus protein VP39"/>
    <property type="match status" value="1"/>
</dbReference>
<dbReference type="GO" id="GO:0008171">
    <property type="term" value="F:O-methyltransferase activity"/>
    <property type="evidence" value="ECO:0007669"/>
    <property type="project" value="InterPro"/>
</dbReference>
<dbReference type="EMBL" id="BMGC01000001">
    <property type="protein sequence ID" value="GGB16510.1"/>
    <property type="molecule type" value="Genomic_DNA"/>
</dbReference>
<accession>A0A916SSY2</accession>
<evidence type="ECO:0000256" key="2">
    <source>
        <dbReference type="ARBA" id="ARBA00022679"/>
    </source>
</evidence>
<keyword evidence="1" id="KW-0489">Methyltransferase</keyword>
<proteinExistence type="predicted"/>
<dbReference type="SUPFAM" id="SSF53335">
    <property type="entry name" value="S-adenosyl-L-methionine-dependent methyltransferases"/>
    <property type="match status" value="1"/>
</dbReference>
<dbReference type="PANTHER" id="PTHR10509:SF85">
    <property type="entry name" value="O-METHYLTRANSFERASE RV1220C-RELATED"/>
    <property type="match status" value="1"/>
</dbReference>
<evidence type="ECO:0000313" key="5">
    <source>
        <dbReference type="Proteomes" id="UP000621454"/>
    </source>
</evidence>
<evidence type="ECO:0000256" key="3">
    <source>
        <dbReference type="ARBA" id="ARBA00022691"/>
    </source>
</evidence>
<dbReference type="InterPro" id="IPR050362">
    <property type="entry name" value="Cation-dep_OMT"/>
</dbReference>
<dbReference type="AlphaFoldDB" id="A0A916SSY2"/>
<evidence type="ECO:0000313" key="4">
    <source>
        <dbReference type="EMBL" id="GGB16510.1"/>
    </source>
</evidence>
<dbReference type="GO" id="GO:0032259">
    <property type="term" value="P:methylation"/>
    <property type="evidence" value="ECO:0007669"/>
    <property type="project" value="UniProtKB-KW"/>
</dbReference>
<sequence length="229" mass="23548">MFLNVTGTEHAPDPGSLTAYAESAIAEDDTLRDARARAAELGAPTITPAVGATLCMLARLTDAHSAVEVGTGAGVGGLWILGGMSSEGILTTIDDESEHHAAARAGFSAAGISPSRTRLITGRAADVLPRLADASYDLIFINGEVIDQPRYVREALRLVRPRGVIVVHDAAAGGKIADPDFTDPETTAAREAATIIAEDETLLPVVIPLGEGLLAAAKAPVSETDSSTS</sequence>
<dbReference type="PROSITE" id="PS51682">
    <property type="entry name" value="SAM_OMT_I"/>
    <property type="match status" value="1"/>
</dbReference>
<dbReference type="GO" id="GO:0008757">
    <property type="term" value="F:S-adenosylmethionine-dependent methyltransferase activity"/>
    <property type="evidence" value="ECO:0007669"/>
    <property type="project" value="TreeGrafter"/>
</dbReference>
<gene>
    <name evidence="4" type="ORF">GCM10011489_00760</name>
</gene>
<comment type="caution">
    <text evidence="4">The sequence shown here is derived from an EMBL/GenBank/DDBJ whole genome shotgun (WGS) entry which is preliminary data.</text>
</comment>
<dbReference type="InterPro" id="IPR029063">
    <property type="entry name" value="SAM-dependent_MTases_sf"/>
</dbReference>
<organism evidence="4 5">
    <name type="scientific">Gordonia jinhuaensis</name>
    <dbReference type="NCBI Taxonomy" id="1517702"/>
    <lineage>
        <taxon>Bacteria</taxon>
        <taxon>Bacillati</taxon>
        <taxon>Actinomycetota</taxon>
        <taxon>Actinomycetes</taxon>
        <taxon>Mycobacteriales</taxon>
        <taxon>Gordoniaceae</taxon>
        <taxon>Gordonia</taxon>
    </lineage>
</organism>
<keyword evidence="3" id="KW-0949">S-adenosyl-L-methionine</keyword>
<keyword evidence="2" id="KW-0808">Transferase</keyword>
<reference evidence="4" key="2">
    <citation type="submission" date="2020-09" db="EMBL/GenBank/DDBJ databases">
        <authorList>
            <person name="Sun Q."/>
            <person name="Zhou Y."/>
        </authorList>
    </citation>
    <scope>NUCLEOTIDE SEQUENCE</scope>
    <source>
        <strain evidence="4">CGMCC 1.12827</strain>
    </source>
</reference>
<dbReference type="Proteomes" id="UP000621454">
    <property type="component" value="Unassembled WGS sequence"/>
</dbReference>
<dbReference type="Pfam" id="PF01596">
    <property type="entry name" value="Methyltransf_3"/>
    <property type="match status" value="1"/>
</dbReference>
<dbReference type="InterPro" id="IPR002935">
    <property type="entry name" value="SAM_O-MeTrfase"/>
</dbReference>
<dbReference type="PANTHER" id="PTHR10509">
    <property type="entry name" value="O-METHYLTRANSFERASE-RELATED"/>
    <property type="match status" value="1"/>
</dbReference>
<name>A0A916SSY2_9ACTN</name>
<dbReference type="CDD" id="cd02440">
    <property type="entry name" value="AdoMet_MTases"/>
    <property type="match status" value="1"/>
</dbReference>
<keyword evidence="5" id="KW-1185">Reference proteome</keyword>
<reference evidence="4" key="1">
    <citation type="journal article" date="2014" name="Int. J. Syst. Evol. Microbiol.">
        <title>Complete genome sequence of Corynebacterium casei LMG S-19264T (=DSM 44701T), isolated from a smear-ripened cheese.</title>
        <authorList>
            <consortium name="US DOE Joint Genome Institute (JGI-PGF)"/>
            <person name="Walter F."/>
            <person name="Albersmeier A."/>
            <person name="Kalinowski J."/>
            <person name="Ruckert C."/>
        </authorList>
    </citation>
    <scope>NUCLEOTIDE SEQUENCE</scope>
    <source>
        <strain evidence="4">CGMCC 1.12827</strain>
    </source>
</reference>
<evidence type="ECO:0000256" key="1">
    <source>
        <dbReference type="ARBA" id="ARBA00022603"/>
    </source>
</evidence>
<protein>
    <submittedName>
        <fullName evidence="4">O-methyltransferase</fullName>
    </submittedName>
</protein>